<evidence type="ECO:0000313" key="2">
    <source>
        <dbReference type="Proteomes" id="UP000789525"/>
    </source>
</evidence>
<organism evidence="1 2">
    <name type="scientific">Acaulospora colombiana</name>
    <dbReference type="NCBI Taxonomy" id="27376"/>
    <lineage>
        <taxon>Eukaryota</taxon>
        <taxon>Fungi</taxon>
        <taxon>Fungi incertae sedis</taxon>
        <taxon>Mucoromycota</taxon>
        <taxon>Glomeromycotina</taxon>
        <taxon>Glomeromycetes</taxon>
        <taxon>Diversisporales</taxon>
        <taxon>Acaulosporaceae</taxon>
        <taxon>Acaulospora</taxon>
    </lineage>
</organism>
<sequence>RLVRTTPLSESQTLENFVYSNMMNALPNKCEHVHFFFKKGTEEIGRSVNYVLVNHAGHI</sequence>
<reference evidence="1" key="1">
    <citation type="submission" date="2021-06" db="EMBL/GenBank/DDBJ databases">
        <authorList>
            <person name="Kallberg Y."/>
            <person name="Tangrot J."/>
            <person name="Rosling A."/>
        </authorList>
    </citation>
    <scope>NUCLEOTIDE SEQUENCE</scope>
    <source>
        <strain evidence="1">CL356</strain>
    </source>
</reference>
<comment type="caution">
    <text evidence="1">The sequence shown here is derived from an EMBL/GenBank/DDBJ whole genome shotgun (WGS) entry which is preliminary data.</text>
</comment>
<proteinExistence type="predicted"/>
<gene>
    <name evidence="1" type="ORF">ACOLOM_LOCUS11449</name>
</gene>
<dbReference type="EMBL" id="CAJVPT010041310">
    <property type="protein sequence ID" value="CAG8727613.1"/>
    <property type="molecule type" value="Genomic_DNA"/>
</dbReference>
<accession>A0ACA9PW32</accession>
<feature type="non-terminal residue" evidence="1">
    <location>
        <position position="1"/>
    </location>
</feature>
<protein>
    <submittedName>
        <fullName evidence="1">13050_t:CDS:1</fullName>
    </submittedName>
</protein>
<dbReference type="Proteomes" id="UP000789525">
    <property type="component" value="Unassembled WGS sequence"/>
</dbReference>
<name>A0ACA9PW32_9GLOM</name>
<keyword evidence="2" id="KW-1185">Reference proteome</keyword>
<evidence type="ECO:0000313" key="1">
    <source>
        <dbReference type="EMBL" id="CAG8727613.1"/>
    </source>
</evidence>